<keyword evidence="1" id="KW-0812">Transmembrane</keyword>
<keyword evidence="1" id="KW-1133">Transmembrane helix</keyword>
<proteinExistence type="predicted"/>
<reference evidence="2 3" key="1">
    <citation type="submission" date="2010-08" db="EMBL/GenBank/DDBJ databases">
        <authorList>
            <person name="Durkin A.S."/>
            <person name="Madupu R."/>
            <person name="Torralba M."/>
            <person name="Gillis M."/>
            <person name="Methe B."/>
            <person name="Sutton G."/>
            <person name="Nelson K.E."/>
        </authorList>
    </citation>
    <scope>NUCLEOTIDE SEQUENCE [LARGE SCALE GENOMIC DNA]</scope>
    <source>
        <strain evidence="2 3">FB035-09AN</strain>
    </source>
</reference>
<evidence type="ECO:0000256" key="1">
    <source>
        <dbReference type="SAM" id="Phobius"/>
    </source>
</evidence>
<keyword evidence="1" id="KW-0472">Membrane</keyword>
<gene>
    <name evidence="2" type="ORF">HMPREF9296_2610</name>
</gene>
<name>E1KP72_9BACT</name>
<dbReference type="Proteomes" id="UP000003610">
    <property type="component" value="Unassembled WGS sequence"/>
</dbReference>
<feature type="transmembrane region" description="Helical" evidence="1">
    <location>
        <begin position="18"/>
        <end position="36"/>
    </location>
</feature>
<comment type="caution">
    <text evidence="2">The sequence shown here is derived from an EMBL/GenBank/DDBJ whole genome shotgun (WGS) entry which is preliminary data.</text>
</comment>
<sequence length="38" mass="4282">MCPNSETPAKCLASWLKLYWIVFKGLWSCVFGVGFGEL</sequence>
<dbReference type="AlphaFoldDB" id="E1KP72"/>
<accession>E1KP72</accession>
<protein>
    <submittedName>
        <fullName evidence="2">Uncharacterized protein</fullName>
    </submittedName>
</protein>
<dbReference type="EMBL" id="AEDO01000013">
    <property type="protein sequence ID" value="EFL46783.1"/>
    <property type="molecule type" value="Genomic_DNA"/>
</dbReference>
<organism evidence="2 3">
    <name type="scientific">Prevotella disiens FB035-09AN</name>
    <dbReference type="NCBI Taxonomy" id="866771"/>
    <lineage>
        <taxon>Bacteria</taxon>
        <taxon>Pseudomonadati</taxon>
        <taxon>Bacteroidota</taxon>
        <taxon>Bacteroidia</taxon>
        <taxon>Bacteroidales</taxon>
        <taxon>Prevotellaceae</taxon>
        <taxon>Prevotella</taxon>
    </lineage>
</organism>
<evidence type="ECO:0000313" key="3">
    <source>
        <dbReference type="Proteomes" id="UP000003610"/>
    </source>
</evidence>
<evidence type="ECO:0000313" key="2">
    <source>
        <dbReference type="EMBL" id="EFL46783.1"/>
    </source>
</evidence>